<organism evidence="1 2">
    <name type="scientific">Plasmodium yoelii yoelii</name>
    <dbReference type="NCBI Taxonomy" id="73239"/>
    <lineage>
        <taxon>Eukaryota</taxon>
        <taxon>Sar</taxon>
        <taxon>Alveolata</taxon>
        <taxon>Apicomplexa</taxon>
        <taxon>Aconoidasida</taxon>
        <taxon>Haemosporida</taxon>
        <taxon>Plasmodiidae</taxon>
        <taxon>Plasmodium</taxon>
        <taxon>Plasmodium (Vinckeia)</taxon>
    </lineage>
</organism>
<accession>Q7RJM6</accession>
<dbReference type="AlphaFoldDB" id="Q7RJM6"/>
<evidence type="ECO:0000313" key="1">
    <source>
        <dbReference type="EMBL" id="EAA22790.1"/>
    </source>
</evidence>
<dbReference type="PaxDb" id="73239-Q7RJM6"/>
<reference evidence="1 2" key="1">
    <citation type="journal article" date="2002" name="Nature">
        <title>Genome sequence and comparative analysis of the model rodent malaria parasite Plasmodium yoelii yoelii.</title>
        <authorList>
            <person name="Carlton J.M."/>
            <person name="Angiuoli S.V."/>
            <person name="Suh B.B."/>
            <person name="Kooij T.W."/>
            <person name="Pertea M."/>
            <person name="Silva J.C."/>
            <person name="Ermolaeva M.D."/>
            <person name="Allen J.E."/>
            <person name="Selengut J.D."/>
            <person name="Koo H.L."/>
            <person name="Peterson J.D."/>
            <person name="Pop M."/>
            <person name="Kosack D.S."/>
            <person name="Shumway M.F."/>
            <person name="Bidwell S.L."/>
            <person name="Shallom S.J."/>
            <person name="van Aken S.E."/>
            <person name="Riedmuller S.B."/>
            <person name="Feldblyum T.V."/>
            <person name="Cho J.K."/>
            <person name="Quackenbush J."/>
            <person name="Sedegah M."/>
            <person name="Shoaibi A."/>
            <person name="Cummings L.M."/>
            <person name="Florens L."/>
            <person name="Yates J.R."/>
            <person name="Raine J.D."/>
            <person name="Sinden R.E."/>
            <person name="Harris M.A."/>
            <person name="Cunningham D.A."/>
            <person name="Preiser P.R."/>
            <person name="Bergman L.W."/>
            <person name="Vaidya A.B."/>
            <person name="van Lin L.H."/>
            <person name="Janse C.J."/>
            <person name="Waters A.P."/>
            <person name="Smith H.O."/>
            <person name="White O.R."/>
            <person name="Salzberg S.L."/>
            <person name="Venter J.C."/>
            <person name="Fraser C.M."/>
            <person name="Hoffman S.L."/>
            <person name="Gardner M.J."/>
            <person name="Carucci D.J."/>
        </authorList>
    </citation>
    <scope>NUCLEOTIDE SEQUENCE [LARGE SCALE GENOMIC DNA]</scope>
    <source>
        <strain evidence="1 2">17XNL</strain>
    </source>
</reference>
<dbReference type="InParanoid" id="Q7RJM6"/>
<proteinExistence type="predicted"/>
<sequence length="73" mass="8500">MRGKDNIYAYCFIELCDSYTIKSYICVPFNGKEPNFSVFLTKKNNSKRLNEGAHKYHKSFSKNSTSTFDEEVN</sequence>
<name>Q7RJM6_PLAYO</name>
<evidence type="ECO:0000313" key="2">
    <source>
        <dbReference type="Proteomes" id="UP000008553"/>
    </source>
</evidence>
<keyword evidence="2" id="KW-1185">Reference proteome</keyword>
<dbReference type="Proteomes" id="UP000008553">
    <property type="component" value="Unassembled WGS sequence"/>
</dbReference>
<comment type="caution">
    <text evidence="1">The sequence shown here is derived from an EMBL/GenBank/DDBJ whole genome shotgun (WGS) entry which is preliminary data.</text>
</comment>
<dbReference type="EMBL" id="AABL01000920">
    <property type="protein sequence ID" value="EAA22790.1"/>
    <property type="molecule type" value="Genomic_DNA"/>
</dbReference>
<protein>
    <submittedName>
        <fullName evidence="1">Uncharacterized protein</fullName>
    </submittedName>
</protein>
<gene>
    <name evidence="1" type="ORF">PY03233</name>
</gene>